<comment type="caution">
    <text evidence="1">The sequence shown here is derived from an EMBL/GenBank/DDBJ whole genome shotgun (WGS) entry which is preliminary data.</text>
</comment>
<dbReference type="Proteomes" id="UP000245207">
    <property type="component" value="Unassembled WGS sequence"/>
</dbReference>
<sequence>MDPERPGALVKMDEEEVAEEMWREICIEKGLPLNTPYVINNDFQSMTWRESVCDGIWREIYSRKGLLPNTFSSSSDDEDDQEKLTYDIYEHKTTDMTMMIE</sequence>
<evidence type="ECO:0000313" key="2">
    <source>
        <dbReference type="Proteomes" id="UP000245207"/>
    </source>
</evidence>
<name>A0A2U1Q5J4_ARTAN</name>
<organism evidence="1 2">
    <name type="scientific">Artemisia annua</name>
    <name type="common">Sweet wormwood</name>
    <dbReference type="NCBI Taxonomy" id="35608"/>
    <lineage>
        <taxon>Eukaryota</taxon>
        <taxon>Viridiplantae</taxon>
        <taxon>Streptophyta</taxon>
        <taxon>Embryophyta</taxon>
        <taxon>Tracheophyta</taxon>
        <taxon>Spermatophyta</taxon>
        <taxon>Magnoliopsida</taxon>
        <taxon>eudicotyledons</taxon>
        <taxon>Gunneridae</taxon>
        <taxon>Pentapetalae</taxon>
        <taxon>asterids</taxon>
        <taxon>campanulids</taxon>
        <taxon>Asterales</taxon>
        <taxon>Asteraceae</taxon>
        <taxon>Asteroideae</taxon>
        <taxon>Anthemideae</taxon>
        <taxon>Artemisiinae</taxon>
        <taxon>Artemisia</taxon>
    </lineage>
</organism>
<reference evidence="1 2" key="1">
    <citation type="journal article" date="2018" name="Mol. Plant">
        <title>The genome of Artemisia annua provides insight into the evolution of Asteraceae family and artemisinin biosynthesis.</title>
        <authorList>
            <person name="Shen Q."/>
            <person name="Zhang L."/>
            <person name="Liao Z."/>
            <person name="Wang S."/>
            <person name="Yan T."/>
            <person name="Shi P."/>
            <person name="Liu M."/>
            <person name="Fu X."/>
            <person name="Pan Q."/>
            <person name="Wang Y."/>
            <person name="Lv Z."/>
            <person name="Lu X."/>
            <person name="Zhang F."/>
            <person name="Jiang W."/>
            <person name="Ma Y."/>
            <person name="Chen M."/>
            <person name="Hao X."/>
            <person name="Li L."/>
            <person name="Tang Y."/>
            <person name="Lv G."/>
            <person name="Zhou Y."/>
            <person name="Sun X."/>
            <person name="Brodelius P.E."/>
            <person name="Rose J.K.C."/>
            <person name="Tang K."/>
        </authorList>
    </citation>
    <scope>NUCLEOTIDE SEQUENCE [LARGE SCALE GENOMIC DNA]</scope>
    <source>
        <strain evidence="2">cv. Huhao1</strain>
        <tissue evidence="1">Leaf</tissue>
    </source>
</reference>
<evidence type="ECO:0000313" key="1">
    <source>
        <dbReference type="EMBL" id="PWA93276.1"/>
    </source>
</evidence>
<dbReference type="AlphaFoldDB" id="A0A2U1Q5J4"/>
<keyword evidence="2" id="KW-1185">Reference proteome</keyword>
<dbReference type="EMBL" id="PKPP01000399">
    <property type="protein sequence ID" value="PWA93276.1"/>
    <property type="molecule type" value="Genomic_DNA"/>
</dbReference>
<protein>
    <submittedName>
        <fullName evidence="1">Uncharacterized protein</fullName>
    </submittedName>
</protein>
<gene>
    <name evidence="1" type="ORF">CTI12_AA071820</name>
</gene>
<accession>A0A2U1Q5J4</accession>
<proteinExistence type="predicted"/>